<dbReference type="PANTHER" id="PTHR48125">
    <property type="entry name" value="LP07818P1"/>
    <property type="match status" value="1"/>
</dbReference>
<accession>A0A4Y9ZGT1</accession>
<keyword evidence="3" id="KW-1185">Reference proteome</keyword>
<gene>
    <name evidence="2" type="ORF">EWM64_g10201</name>
</gene>
<comment type="caution">
    <text evidence="2">The sequence shown here is derived from an EMBL/GenBank/DDBJ whole genome shotgun (WGS) entry which is preliminary data.</text>
</comment>
<feature type="compositionally biased region" description="Polar residues" evidence="1">
    <location>
        <begin position="54"/>
        <end position="73"/>
    </location>
</feature>
<dbReference type="EMBL" id="SFCI01002522">
    <property type="protein sequence ID" value="TFY73812.1"/>
    <property type="molecule type" value="Genomic_DNA"/>
</dbReference>
<dbReference type="OrthoDB" id="3260975at2759"/>
<proteinExistence type="predicted"/>
<dbReference type="AlphaFoldDB" id="A0A4Y9ZGT1"/>
<evidence type="ECO:0008006" key="4">
    <source>
        <dbReference type="Google" id="ProtNLM"/>
    </source>
</evidence>
<feature type="region of interest" description="Disordered" evidence="1">
    <location>
        <begin position="31"/>
        <end position="75"/>
    </location>
</feature>
<organism evidence="2 3">
    <name type="scientific">Hericium alpestre</name>
    <dbReference type="NCBI Taxonomy" id="135208"/>
    <lineage>
        <taxon>Eukaryota</taxon>
        <taxon>Fungi</taxon>
        <taxon>Dikarya</taxon>
        <taxon>Basidiomycota</taxon>
        <taxon>Agaricomycotina</taxon>
        <taxon>Agaricomycetes</taxon>
        <taxon>Russulales</taxon>
        <taxon>Hericiaceae</taxon>
        <taxon>Hericium</taxon>
    </lineage>
</organism>
<feature type="region of interest" description="Disordered" evidence="1">
    <location>
        <begin position="157"/>
        <end position="178"/>
    </location>
</feature>
<sequence>MRVGKKKATNRDIPRDVQGCYTTIEHAKLSSASSPLHLPSDGSVDSPAAGTPASLRSESGADSWNASGFSSAAASRPPTCVREHLLFGHHPYRTISLNDSTNHLSDAPTADSADALSGIEFVLPTFDEEEPIVPKAEPKPEPDPVPPAAVKIEAPHTPAHTQQHAPKADPDSAPHPCKLPFPVLTTKPQTQQSPLPPQVLPPVPAQQPPIMAAARPVAGFHYFFRGNDDDENTLGNFLRLYLRYMESLGKSPSPNWVTGFQNYLYKDSPTEDWYKVLIPAAKADWPAFETAFCARWKLAKKAVKSSAELQQEMLEYRLREELLGTKVTVGGREVWTHVQWAKHMLELAERAGIATSTQNIWLIRCELPDIIKDFVPEMHADWTAFTQAVTNIDISQLRNKVDAKRHHDGDLARMSAKVQQLAAQLQRFSVLQPQYQPAGTPPYRRPPAGPNPVAARPFIPGPPANVNTPPHRDAVRQAMNTLPHHPDMDAGRAAYQAQLTRFTLYLNLFNFI</sequence>
<evidence type="ECO:0000313" key="2">
    <source>
        <dbReference type="EMBL" id="TFY73812.1"/>
    </source>
</evidence>
<name>A0A4Y9ZGT1_9AGAM</name>
<dbReference type="STRING" id="135208.A0A4Y9ZGT1"/>
<dbReference type="PANTHER" id="PTHR48125:SF12">
    <property type="entry name" value="AT HOOK TRANSCRIPTION FACTOR FAMILY-RELATED"/>
    <property type="match status" value="1"/>
</dbReference>
<feature type="compositionally biased region" description="Low complexity" evidence="1">
    <location>
        <begin position="31"/>
        <end position="40"/>
    </location>
</feature>
<evidence type="ECO:0000313" key="3">
    <source>
        <dbReference type="Proteomes" id="UP000298061"/>
    </source>
</evidence>
<protein>
    <recommendedName>
        <fullName evidence="4">Retrotransposon gag domain-containing protein</fullName>
    </recommendedName>
</protein>
<dbReference type="Proteomes" id="UP000298061">
    <property type="component" value="Unassembled WGS sequence"/>
</dbReference>
<reference evidence="2 3" key="1">
    <citation type="submission" date="2019-02" db="EMBL/GenBank/DDBJ databases">
        <title>Genome sequencing of the rare red list fungi Hericium alpestre (H. flagellum).</title>
        <authorList>
            <person name="Buettner E."/>
            <person name="Kellner H."/>
        </authorList>
    </citation>
    <scope>NUCLEOTIDE SEQUENCE [LARGE SCALE GENOMIC DNA]</scope>
    <source>
        <strain evidence="2 3">DSM 108284</strain>
    </source>
</reference>
<evidence type="ECO:0000256" key="1">
    <source>
        <dbReference type="SAM" id="MobiDB-lite"/>
    </source>
</evidence>